<protein>
    <recommendedName>
        <fullName evidence="4">DUF3307 domain-containing protein</fullName>
    </recommendedName>
</protein>
<dbReference type="RefSeq" id="WP_050661977.1">
    <property type="nucleotide sequence ID" value="NZ_CP118494.1"/>
</dbReference>
<evidence type="ECO:0000313" key="2">
    <source>
        <dbReference type="EMBL" id="KNX42350.1"/>
    </source>
</evidence>
<sequence length="127" mass="13850">MSVALALIALALFQIKHYLGDFQWQNGWMIAGKARYGHPGGLAHAGLHALLSLPILLFVTGGWSGTVAGVLIAEGLVHYHIDWLKLRLGAVRDMGPDDREFWHLVGLDQMAHQMTYLGVLAVLAIQG</sequence>
<evidence type="ECO:0008006" key="4">
    <source>
        <dbReference type="Google" id="ProtNLM"/>
    </source>
</evidence>
<feature type="transmembrane region" description="Helical" evidence="1">
    <location>
        <begin position="45"/>
        <end position="77"/>
    </location>
</feature>
<accession>A0A0L6CXD7</accession>
<gene>
    <name evidence="2" type="ORF">ROTO_10480</name>
</gene>
<evidence type="ECO:0000256" key="1">
    <source>
        <dbReference type="SAM" id="Phobius"/>
    </source>
</evidence>
<dbReference type="PATRIC" id="fig|74031.6.peg.1074"/>
<comment type="caution">
    <text evidence="2">The sequence shown here is derived from an EMBL/GenBank/DDBJ whole genome shotgun (WGS) entry which is preliminary data.</text>
</comment>
<dbReference type="AlphaFoldDB" id="A0A0L6CXD7"/>
<dbReference type="OrthoDB" id="558011at2"/>
<name>A0A0L6CXD7_9RHOB</name>
<reference evidence="3" key="1">
    <citation type="submission" date="2015-07" db="EMBL/GenBank/DDBJ databases">
        <title>Draft Genome Sequence of Roseovarius tolerans EL-164, a producer of N-Acylated Alanine Methyl Esters (NAMEs).</title>
        <authorList>
            <person name="Voget S."/>
            <person name="Bruns H."/>
            <person name="Wagner-Doebler I."/>
            <person name="Schulz S."/>
            <person name="Daniel R."/>
        </authorList>
    </citation>
    <scope>NUCLEOTIDE SEQUENCE [LARGE SCALE GENOMIC DNA]</scope>
    <source>
        <strain evidence="3">EL-164</strain>
    </source>
</reference>
<keyword evidence="1" id="KW-1133">Transmembrane helix</keyword>
<evidence type="ECO:0000313" key="3">
    <source>
        <dbReference type="Proteomes" id="UP000037046"/>
    </source>
</evidence>
<keyword evidence="1" id="KW-0812">Transmembrane</keyword>
<dbReference type="Pfam" id="PF11750">
    <property type="entry name" value="DUF3307"/>
    <property type="match status" value="1"/>
</dbReference>
<organism evidence="2 3">
    <name type="scientific">Roseovarius tolerans</name>
    <dbReference type="NCBI Taxonomy" id="74031"/>
    <lineage>
        <taxon>Bacteria</taxon>
        <taxon>Pseudomonadati</taxon>
        <taxon>Pseudomonadota</taxon>
        <taxon>Alphaproteobacteria</taxon>
        <taxon>Rhodobacterales</taxon>
        <taxon>Roseobacteraceae</taxon>
        <taxon>Roseovarius</taxon>
    </lineage>
</organism>
<dbReference type="EMBL" id="LGVV01000009">
    <property type="protein sequence ID" value="KNX42350.1"/>
    <property type="molecule type" value="Genomic_DNA"/>
</dbReference>
<keyword evidence="1" id="KW-0472">Membrane</keyword>
<keyword evidence="3" id="KW-1185">Reference proteome</keyword>
<dbReference type="InterPro" id="IPR021737">
    <property type="entry name" value="Phage_phiKZ_Orf197"/>
</dbReference>
<dbReference type="Proteomes" id="UP000037046">
    <property type="component" value="Unassembled WGS sequence"/>
</dbReference>
<proteinExistence type="predicted"/>